<feature type="compositionally biased region" description="Acidic residues" evidence="1">
    <location>
        <begin position="386"/>
        <end position="405"/>
    </location>
</feature>
<reference evidence="2 3" key="1">
    <citation type="journal article" date="2018" name="MBio">
        <title>Comparative Genomics Reveals the Core Gene Toolbox for the Fungus-Insect Symbiosis.</title>
        <authorList>
            <person name="Wang Y."/>
            <person name="Stata M."/>
            <person name="Wang W."/>
            <person name="Stajich J.E."/>
            <person name="White M.M."/>
            <person name="Moncalvo J.M."/>
        </authorList>
    </citation>
    <scope>NUCLEOTIDE SEQUENCE [LARGE SCALE GENOMIC DNA]</scope>
    <source>
        <strain evidence="2 3">AUS-126-30</strain>
    </source>
</reference>
<feature type="compositionally biased region" description="Basic and acidic residues" evidence="1">
    <location>
        <begin position="174"/>
        <end position="195"/>
    </location>
</feature>
<accession>A0A2U1JCQ6</accession>
<sequence>MQKLWQGTTNKKELINEGEGGQKNVFEKARLNPLPVRARISNYENIIKKSASVVSKAETLGSKKESVNGIGHNMFSSDSSKNYVLNTNGNNIQIKNNFGNDNRNAFDNDCFGNYLVENTLTCSNELELFTDFNQKNNDCLQTKLENNFQNVCSNTKTKEKAENTDENKTANNEEIMKDKTENNEESMDTKMEKNEQSNQSNTEKNGQSIDTKMEKDEESKDDNQEGEKPSRIKSRATVGTREGIAGRLRSRKLALSQPETKDKDVKTSKGSESELTQKKTNQKLLSDIKPAQIERMTRLNTKKNSEYETCTIEYVKIKKNTNRPLAYLDELKDDDDETSDNDEYSESKSIETGQKAVQVLESQGIATRSSCKDLILRPVAAKSSEDEVSEDEVSEDEVCEEEDVSENSGERFLESYVIDDGGEEREGRGVKFDKCYVFNPNYKKQEMGNVCKELKPILCDKEIAVLSGEKNTQSGEKSGKENTAVVVKKYKYLDDDSDSD</sequence>
<evidence type="ECO:0000256" key="1">
    <source>
        <dbReference type="SAM" id="MobiDB-lite"/>
    </source>
</evidence>
<feature type="compositionally biased region" description="Basic and acidic residues" evidence="1">
    <location>
        <begin position="259"/>
        <end position="277"/>
    </location>
</feature>
<comment type="caution">
    <text evidence="2">The sequence shown here is derived from an EMBL/GenBank/DDBJ whole genome shotgun (WGS) entry which is preliminary data.</text>
</comment>
<dbReference type="AlphaFoldDB" id="A0A2U1JCQ6"/>
<feature type="compositionally biased region" description="Acidic residues" evidence="1">
    <location>
        <begin position="331"/>
        <end position="344"/>
    </location>
</feature>
<evidence type="ECO:0000313" key="2">
    <source>
        <dbReference type="EMBL" id="PWA02886.1"/>
    </source>
</evidence>
<feature type="region of interest" description="Disordered" evidence="1">
    <location>
        <begin position="381"/>
        <end position="408"/>
    </location>
</feature>
<dbReference type="EMBL" id="MBFU01000047">
    <property type="protein sequence ID" value="PWA02886.1"/>
    <property type="molecule type" value="Genomic_DNA"/>
</dbReference>
<feature type="compositionally biased region" description="Basic and acidic residues" evidence="1">
    <location>
        <begin position="156"/>
        <end position="168"/>
    </location>
</feature>
<feature type="region of interest" description="Disordered" evidence="1">
    <location>
        <begin position="328"/>
        <end position="352"/>
    </location>
</feature>
<keyword evidence="3" id="KW-1185">Reference proteome</keyword>
<feature type="region of interest" description="Disordered" evidence="1">
    <location>
        <begin position="156"/>
        <end position="283"/>
    </location>
</feature>
<proteinExistence type="predicted"/>
<name>A0A2U1JCQ6_SMIAN</name>
<gene>
    <name evidence="2" type="ORF">BB558_000963</name>
</gene>
<dbReference type="Proteomes" id="UP000245591">
    <property type="component" value="Unassembled WGS sequence"/>
</dbReference>
<evidence type="ECO:0000313" key="3">
    <source>
        <dbReference type="Proteomes" id="UP000245591"/>
    </source>
</evidence>
<protein>
    <submittedName>
        <fullName evidence="2">Uncharacterized protein</fullName>
    </submittedName>
</protein>
<feature type="compositionally biased region" description="Basic and acidic residues" evidence="1">
    <location>
        <begin position="211"/>
        <end position="230"/>
    </location>
</feature>
<organism evidence="2 3">
    <name type="scientific">Smittium angustum</name>
    <dbReference type="NCBI Taxonomy" id="133377"/>
    <lineage>
        <taxon>Eukaryota</taxon>
        <taxon>Fungi</taxon>
        <taxon>Fungi incertae sedis</taxon>
        <taxon>Zoopagomycota</taxon>
        <taxon>Kickxellomycotina</taxon>
        <taxon>Harpellomycetes</taxon>
        <taxon>Harpellales</taxon>
        <taxon>Legeriomycetaceae</taxon>
        <taxon>Smittium</taxon>
    </lineage>
</organism>
<feature type="compositionally biased region" description="Polar residues" evidence="1">
    <location>
        <begin position="196"/>
        <end position="210"/>
    </location>
</feature>